<accession>A0A1Y0B0I8</accession>
<gene>
    <name evidence="1" type="ORF">AEK19_MT0716</name>
</gene>
<dbReference type="EMBL" id="KY774314">
    <property type="protein sequence ID" value="ART30962.1"/>
    <property type="molecule type" value="Genomic_DNA"/>
</dbReference>
<proteinExistence type="predicted"/>
<keyword evidence="1" id="KW-0496">Mitochondrion</keyword>
<protein>
    <submittedName>
        <fullName evidence="1">Uncharacterized protein</fullName>
    </submittedName>
</protein>
<evidence type="ECO:0000313" key="1">
    <source>
        <dbReference type="EMBL" id="ART30962.1"/>
    </source>
</evidence>
<sequence length="33" mass="3570">MDSGFYSNSIYRLNGGEVEVVLANMLAAANTYV</sequence>
<name>A0A1Y0B0I8_9LAMI</name>
<reference evidence="1" key="1">
    <citation type="submission" date="2017-03" db="EMBL/GenBank/DDBJ databases">
        <title>The mitochondrial genome of the carnivorous plant Utricularia reniformis (Lentibulariaceae): structure, comparative analysis and evolutionary landmarks.</title>
        <authorList>
            <person name="Silva S.R."/>
            <person name="Alvarenga D.O."/>
            <person name="Michael T.P."/>
            <person name="Miranda V.F.O."/>
            <person name="Varani A.M."/>
        </authorList>
    </citation>
    <scope>NUCLEOTIDE SEQUENCE</scope>
</reference>
<geneLocation type="mitochondrion" evidence="1"/>
<dbReference type="AlphaFoldDB" id="A0A1Y0B0I8"/>
<organism evidence="1">
    <name type="scientific">Utricularia reniformis</name>
    <dbReference type="NCBI Taxonomy" id="192314"/>
    <lineage>
        <taxon>Eukaryota</taxon>
        <taxon>Viridiplantae</taxon>
        <taxon>Streptophyta</taxon>
        <taxon>Embryophyta</taxon>
        <taxon>Tracheophyta</taxon>
        <taxon>Spermatophyta</taxon>
        <taxon>Magnoliopsida</taxon>
        <taxon>eudicotyledons</taxon>
        <taxon>Gunneridae</taxon>
        <taxon>Pentapetalae</taxon>
        <taxon>asterids</taxon>
        <taxon>lamiids</taxon>
        <taxon>Lamiales</taxon>
        <taxon>Lentibulariaceae</taxon>
        <taxon>Utricularia</taxon>
    </lineage>
</organism>